<keyword evidence="2" id="KW-1185">Reference proteome</keyword>
<evidence type="ECO:0000313" key="2">
    <source>
        <dbReference type="Proteomes" id="UP000366945"/>
    </source>
</evidence>
<name>A0A5E4RK67_9BURK</name>
<evidence type="ECO:0008006" key="3">
    <source>
        <dbReference type="Google" id="ProtNLM"/>
    </source>
</evidence>
<dbReference type="GeneID" id="300402308"/>
<accession>A0A5E4RK67</accession>
<organism evidence="1 2">
    <name type="scientific">Pandoraea pneumonica</name>
    <dbReference type="NCBI Taxonomy" id="2508299"/>
    <lineage>
        <taxon>Bacteria</taxon>
        <taxon>Pseudomonadati</taxon>
        <taxon>Pseudomonadota</taxon>
        <taxon>Betaproteobacteria</taxon>
        <taxon>Burkholderiales</taxon>
        <taxon>Burkholderiaceae</taxon>
        <taxon>Pandoraea</taxon>
    </lineage>
</organism>
<sequence length="119" mass="13480">MTTKRDLNALCEDWAAWHRTRRIFVPPMPSGVLAGMQPRKVGPEPDAICSSMLSFFNLAVLSLPESPEKEALYLFYIHRVSHIKRVASALGISRDAFYKRVESGRSQAYRAYCRMAESA</sequence>
<dbReference type="AlphaFoldDB" id="A0A5E4RK67"/>
<gene>
    <name evidence="1" type="ORF">PPN31114_00234</name>
</gene>
<dbReference type="Proteomes" id="UP000366945">
    <property type="component" value="Unassembled WGS sequence"/>
</dbReference>
<dbReference type="EMBL" id="CABPSK010000001">
    <property type="protein sequence ID" value="VVD63677.1"/>
    <property type="molecule type" value="Genomic_DNA"/>
</dbReference>
<dbReference type="OrthoDB" id="8912151at2"/>
<reference evidence="1 2" key="1">
    <citation type="submission" date="2019-08" db="EMBL/GenBank/DDBJ databases">
        <authorList>
            <person name="Peeters C."/>
        </authorList>
    </citation>
    <scope>NUCLEOTIDE SEQUENCE [LARGE SCALE GENOMIC DNA]</scope>
    <source>
        <strain evidence="1 2">LMG 31114</strain>
    </source>
</reference>
<dbReference type="RefSeq" id="WP_150677674.1">
    <property type="nucleotide sequence ID" value="NZ_CABPSK010000001.1"/>
</dbReference>
<protein>
    <recommendedName>
        <fullName evidence="3">Antitermination protein Q</fullName>
    </recommendedName>
</protein>
<proteinExistence type="predicted"/>
<evidence type="ECO:0000313" key="1">
    <source>
        <dbReference type="EMBL" id="VVD63677.1"/>
    </source>
</evidence>